<dbReference type="PROSITE" id="PS00028">
    <property type="entry name" value="ZINC_FINGER_C2H2_1"/>
    <property type="match status" value="9"/>
</dbReference>
<dbReference type="Proteomes" id="UP000762676">
    <property type="component" value="Unassembled WGS sequence"/>
</dbReference>
<evidence type="ECO:0000256" key="3">
    <source>
        <dbReference type="ARBA" id="ARBA00022737"/>
    </source>
</evidence>
<feature type="domain" description="C2H2-type" evidence="9">
    <location>
        <begin position="221"/>
        <end position="248"/>
    </location>
</feature>
<feature type="domain" description="C2H2-type" evidence="9">
    <location>
        <begin position="539"/>
        <end position="566"/>
    </location>
</feature>
<gene>
    <name evidence="10" type="ORF">ElyMa_005355400</name>
</gene>
<dbReference type="GO" id="GO:0005634">
    <property type="term" value="C:nucleus"/>
    <property type="evidence" value="ECO:0007669"/>
    <property type="project" value="UniProtKB-SubCell"/>
</dbReference>
<feature type="domain" description="C2H2-type" evidence="9">
    <location>
        <begin position="571"/>
        <end position="598"/>
    </location>
</feature>
<feature type="domain" description="C2H2-type" evidence="9">
    <location>
        <begin position="795"/>
        <end position="822"/>
    </location>
</feature>
<evidence type="ECO:0000256" key="8">
    <source>
        <dbReference type="SAM" id="MobiDB-lite"/>
    </source>
</evidence>
<feature type="domain" description="C2H2-type" evidence="9">
    <location>
        <begin position="278"/>
        <end position="305"/>
    </location>
</feature>
<dbReference type="PANTHER" id="PTHR24376:SF235">
    <property type="entry name" value="C2H2-TYPE DOMAIN-CONTAINING PROTEIN"/>
    <property type="match status" value="1"/>
</dbReference>
<organism evidence="10 11">
    <name type="scientific">Elysia marginata</name>
    <dbReference type="NCBI Taxonomy" id="1093978"/>
    <lineage>
        <taxon>Eukaryota</taxon>
        <taxon>Metazoa</taxon>
        <taxon>Spiralia</taxon>
        <taxon>Lophotrochozoa</taxon>
        <taxon>Mollusca</taxon>
        <taxon>Gastropoda</taxon>
        <taxon>Heterobranchia</taxon>
        <taxon>Euthyneura</taxon>
        <taxon>Panpulmonata</taxon>
        <taxon>Sacoglossa</taxon>
        <taxon>Placobranchoidea</taxon>
        <taxon>Plakobranchidae</taxon>
        <taxon>Elysia</taxon>
    </lineage>
</organism>
<keyword evidence="5" id="KW-0862">Zinc</keyword>
<dbReference type="Pfam" id="PF00096">
    <property type="entry name" value="zf-C2H2"/>
    <property type="match status" value="6"/>
</dbReference>
<dbReference type="GO" id="GO:0000978">
    <property type="term" value="F:RNA polymerase II cis-regulatory region sequence-specific DNA binding"/>
    <property type="evidence" value="ECO:0007669"/>
    <property type="project" value="TreeGrafter"/>
</dbReference>
<feature type="domain" description="C2H2-type" evidence="9">
    <location>
        <begin position="767"/>
        <end position="794"/>
    </location>
</feature>
<keyword evidence="3" id="KW-0677">Repeat</keyword>
<proteinExistence type="predicted"/>
<reference evidence="10 11" key="1">
    <citation type="journal article" date="2021" name="Elife">
        <title>Chloroplast acquisition without the gene transfer in kleptoplastic sea slugs, Plakobranchus ocellatus.</title>
        <authorList>
            <person name="Maeda T."/>
            <person name="Takahashi S."/>
            <person name="Yoshida T."/>
            <person name="Shimamura S."/>
            <person name="Takaki Y."/>
            <person name="Nagai Y."/>
            <person name="Toyoda A."/>
            <person name="Suzuki Y."/>
            <person name="Arimoto A."/>
            <person name="Ishii H."/>
            <person name="Satoh N."/>
            <person name="Nishiyama T."/>
            <person name="Hasebe M."/>
            <person name="Maruyama T."/>
            <person name="Minagawa J."/>
            <person name="Obokata J."/>
            <person name="Shigenobu S."/>
        </authorList>
    </citation>
    <scope>NUCLEOTIDE SEQUENCE [LARGE SCALE GENOMIC DNA]</scope>
</reference>
<dbReference type="SMART" id="SM00355">
    <property type="entry name" value="ZnF_C2H2"/>
    <property type="match status" value="20"/>
</dbReference>
<evidence type="ECO:0000259" key="9">
    <source>
        <dbReference type="PROSITE" id="PS50157"/>
    </source>
</evidence>
<name>A0AAV4EB64_9GAST</name>
<evidence type="ECO:0000313" key="11">
    <source>
        <dbReference type="Proteomes" id="UP000762676"/>
    </source>
</evidence>
<dbReference type="SUPFAM" id="SSF57667">
    <property type="entry name" value="beta-beta-alpha zinc fingers"/>
    <property type="match status" value="8"/>
</dbReference>
<feature type="region of interest" description="Disordered" evidence="8">
    <location>
        <begin position="95"/>
        <end position="124"/>
    </location>
</feature>
<dbReference type="FunFam" id="3.30.160.60:FF:000100">
    <property type="entry name" value="Zinc finger 45-like"/>
    <property type="match status" value="1"/>
</dbReference>
<keyword evidence="11" id="KW-1185">Reference proteome</keyword>
<evidence type="ECO:0000256" key="4">
    <source>
        <dbReference type="ARBA" id="ARBA00022771"/>
    </source>
</evidence>
<dbReference type="InterPro" id="IPR036236">
    <property type="entry name" value="Znf_C2H2_sf"/>
</dbReference>
<dbReference type="PANTHER" id="PTHR24376">
    <property type="entry name" value="ZINC FINGER PROTEIN"/>
    <property type="match status" value="1"/>
</dbReference>
<dbReference type="AlphaFoldDB" id="A0AAV4EB64"/>
<accession>A0AAV4EB64</accession>
<dbReference type="EMBL" id="BMAT01010670">
    <property type="protein sequence ID" value="GFR58223.1"/>
    <property type="molecule type" value="Genomic_DNA"/>
</dbReference>
<feature type="domain" description="C2H2-type" evidence="9">
    <location>
        <begin position="422"/>
        <end position="449"/>
    </location>
</feature>
<keyword evidence="2" id="KW-0479">Metal-binding</keyword>
<keyword evidence="4 7" id="KW-0863">Zinc-finger</keyword>
<evidence type="ECO:0000256" key="7">
    <source>
        <dbReference type="PROSITE-ProRule" id="PRU00042"/>
    </source>
</evidence>
<feature type="domain" description="C2H2-type" evidence="9">
    <location>
        <begin position="739"/>
        <end position="766"/>
    </location>
</feature>
<feature type="domain" description="C2H2-type" evidence="9">
    <location>
        <begin position="652"/>
        <end position="675"/>
    </location>
</feature>
<evidence type="ECO:0000256" key="5">
    <source>
        <dbReference type="ARBA" id="ARBA00022833"/>
    </source>
</evidence>
<evidence type="ECO:0000256" key="6">
    <source>
        <dbReference type="ARBA" id="ARBA00023242"/>
    </source>
</evidence>
<feature type="domain" description="C2H2-type" evidence="9">
    <location>
        <begin position="390"/>
        <end position="417"/>
    </location>
</feature>
<dbReference type="PROSITE" id="PS50157">
    <property type="entry name" value="ZINC_FINGER_C2H2_2"/>
    <property type="match status" value="13"/>
</dbReference>
<feature type="compositionally biased region" description="Basic and acidic residues" evidence="8">
    <location>
        <begin position="113"/>
        <end position="124"/>
    </location>
</feature>
<dbReference type="GO" id="GO:0008270">
    <property type="term" value="F:zinc ion binding"/>
    <property type="evidence" value="ECO:0007669"/>
    <property type="project" value="UniProtKB-KW"/>
</dbReference>
<sequence>MQPCEKKFLYEVIAPNVLYLTIDDHAPIYVGFQHKIRLEVCLTGTSATQCTDAPRQADCDGLTNTTSTLSLPDLGHTLGEEAKLENSEAATTLETQMPSKGKETNMLPLVDENTGRGKRDRKPVLSKDVHREKPIVKRLKRAAAVKGKKSVIQKTEKEESSDQGEEKLTKIRTVRVSDVGWKTSSWKLERMRASRAARKKAKLCEPPEDETAGITTPGDIVSCKFCFKAFASKQELYDHHKIINPPTHVCDICNAAFPFQAYLLVHMKYHSAKKSNLYKCDMCGLDTKNSTGLKRHMIKHTNEKCYKCCICGKESFDFGTSRMHLMTHHKKENKKDEKPDTGSSTSQGLGLMLVKIPGHEVQYTCVYCAQSFPSKNDFFNHARILNQPTYSCEKCGLKFAFRAFLLAHMKIHQEDKGDGKLYTCDQCGLDAKTPTRFKRHMLTHTNEKCYKCCVCLKESPHYGTAKLHLMTHEKKIPAASQGQEVECETTSGSALVQQARDVADDEVQTRSFVCDICNQTCLTKKDLINHNKISNPLTHKCKECGAAFPFRAYLLVHMKSHGKDKLSGTLYKCDECGLNAKNTTRLKRHMITHTKEQCYKCCVCPKTSSCFSTAQKHLMYHRRNGMLRCTCCNTDFPNRQALASHQLAVMEIKCELCGQEFPNRTSRTLHLKSEHPQQILRCHLCLRVYTNQTEFNSHMAYHESNRKKQCPVCGKFVSRMDKHLLSHRTLQEMDESELWMCHKCPMKFKLKSSFIRHLASHSEERNFHCHLCPKAFTSGSELGRHLRRHSSLTPHQCQECGKWFRERRNLKCHMLVHSDSKVFQCSLCPQGFNYKSSLEGHMRSKHAQGTEQEQYTFAEPQVMMSHPEQMSLVHQPVALEQMAPAVTPLHHAASMVQFPVSNWHEYTS</sequence>
<dbReference type="InterPro" id="IPR013087">
    <property type="entry name" value="Znf_C2H2_type"/>
</dbReference>
<feature type="domain" description="C2H2-type" evidence="9">
    <location>
        <begin position="680"/>
        <end position="707"/>
    </location>
</feature>
<feature type="domain" description="C2H2-type" evidence="9">
    <location>
        <begin position="248"/>
        <end position="275"/>
    </location>
</feature>
<evidence type="ECO:0000256" key="1">
    <source>
        <dbReference type="ARBA" id="ARBA00004123"/>
    </source>
</evidence>
<dbReference type="Gene3D" id="3.30.160.60">
    <property type="entry name" value="Classic Zinc Finger"/>
    <property type="match status" value="10"/>
</dbReference>
<feature type="domain" description="C2H2-type" evidence="9">
    <location>
        <begin position="823"/>
        <end position="851"/>
    </location>
</feature>
<keyword evidence="6" id="KW-0539">Nucleus</keyword>
<comment type="subcellular location">
    <subcellularLocation>
        <location evidence="1">Nucleus</location>
    </subcellularLocation>
</comment>
<protein>
    <submittedName>
        <fullName evidence="10">Zinc finger protein 624</fullName>
    </submittedName>
</protein>
<dbReference type="GO" id="GO:0001228">
    <property type="term" value="F:DNA-binding transcription activator activity, RNA polymerase II-specific"/>
    <property type="evidence" value="ECO:0007669"/>
    <property type="project" value="TreeGrafter"/>
</dbReference>
<feature type="region of interest" description="Disordered" evidence="8">
    <location>
        <begin position="147"/>
        <end position="166"/>
    </location>
</feature>
<evidence type="ECO:0000313" key="10">
    <source>
        <dbReference type="EMBL" id="GFR58223.1"/>
    </source>
</evidence>
<feature type="compositionally biased region" description="Basic and acidic residues" evidence="8">
    <location>
        <begin position="154"/>
        <end position="166"/>
    </location>
</feature>
<comment type="caution">
    <text evidence="10">The sequence shown here is derived from an EMBL/GenBank/DDBJ whole genome shotgun (WGS) entry which is preliminary data.</text>
</comment>
<evidence type="ECO:0000256" key="2">
    <source>
        <dbReference type="ARBA" id="ARBA00022723"/>
    </source>
</evidence>